<feature type="transmembrane region" description="Helical" evidence="14">
    <location>
        <begin position="32"/>
        <end position="55"/>
    </location>
</feature>
<keyword evidence="7 14" id="KW-0812">Transmembrane</keyword>
<dbReference type="OrthoDB" id="5341439at2"/>
<evidence type="ECO:0000256" key="11">
    <source>
        <dbReference type="ARBA" id="ARBA00022989"/>
    </source>
</evidence>
<evidence type="ECO:0000256" key="10">
    <source>
        <dbReference type="ARBA" id="ARBA00022840"/>
    </source>
</evidence>
<evidence type="ECO:0000259" key="17">
    <source>
        <dbReference type="PROSITE" id="PS50885"/>
    </source>
</evidence>
<evidence type="ECO:0000256" key="8">
    <source>
        <dbReference type="ARBA" id="ARBA00022741"/>
    </source>
</evidence>
<evidence type="ECO:0000259" key="15">
    <source>
        <dbReference type="PROSITE" id="PS50112"/>
    </source>
</evidence>
<keyword evidence="9 18" id="KW-0418">Kinase</keyword>
<feature type="domain" description="HAMP" evidence="17">
    <location>
        <begin position="349"/>
        <end position="401"/>
    </location>
</feature>
<dbReference type="Gene3D" id="3.30.450.20">
    <property type="entry name" value="PAS domain"/>
    <property type="match status" value="3"/>
</dbReference>
<evidence type="ECO:0000256" key="6">
    <source>
        <dbReference type="ARBA" id="ARBA00022679"/>
    </source>
</evidence>
<dbReference type="Pfam" id="PF07730">
    <property type="entry name" value="HisKA_3"/>
    <property type="match status" value="1"/>
</dbReference>
<proteinExistence type="predicted"/>
<evidence type="ECO:0000256" key="14">
    <source>
        <dbReference type="SAM" id="Phobius"/>
    </source>
</evidence>
<evidence type="ECO:0000259" key="16">
    <source>
        <dbReference type="PROSITE" id="PS50113"/>
    </source>
</evidence>
<evidence type="ECO:0000313" key="19">
    <source>
        <dbReference type="Proteomes" id="UP000007347"/>
    </source>
</evidence>
<dbReference type="Pfam" id="PF02518">
    <property type="entry name" value="HATPase_c"/>
    <property type="match status" value="1"/>
</dbReference>
<keyword evidence="5" id="KW-0597">Phosphoprotein</keyword>
<evidence type="ECO:0000313" key="18">
    <source>
        <dbReference type="EMBL" id="CCK79677.1"/>
    </source>
</evidence>
<dbReference type="Pfam" id="PF08269">
    <property type="entry name" value="dCache_2"/>
    <property type="match status" value="1"/>
</dbReference>
<evidence type="ECO:0000256" key="12">
    <source>
        <dbReference type="ARBA" id="ARBA00023012"/>
    </source>
</evidence>
<dbReference type="CDD" id="cd16917">
    <property type="entry name" value="HATPase_UhpB-NarQ-NarX-like"/>
    <property type="match status" value="1"/>
</dbReference>
<keyword evidence="8" id="KW-0547">Nucleotide-binding</keyword>
<feature type="domain" description="PAS" evidence="15">
    <location>
        <begin position="420"/>
        <end position="490"/>
    </location>
</feature>
<feature type="transmembrane region" description="Helical" evidence="14">
    <location>
        <begin position="328"/>
        <end position="347"/>
    </location>
</feature>
<keyword evidence="12" id="KW-0902">Two-component regulatory system</keyword>
<keyword evidence="11 14" id="KW-1133">Transmembrane helix</keyword>
<dbReference type="InterPro" id="IPR000700">
    <property type="entry name" value="PAS-assoc_C"/>
</dbReference>
<dbReference type="PANTHER" id="PTHR24421:SF10">
    <property type="entry name" value="NITRATE_NITRITE SENSOR PROTEIN NARQ"/>
    <property type="match status" value="1"/>
</dbReference>
<dbReference type="SUPFAM" id="SSF55874">
    <property type="entry name" value="ATPase domain of HSP90 chaperone/DNA topoisomerase II/histidine kinase"/>
    <property type="match status" value="1"/>
</dbReference>
<dbReference type="SMART" id="SM00387">
    <property type="entry name" value="HATPase_c"/>
    <property type="match status" value="1"/>
</dbReference>
<sequence>MLHLYSRLLKTINNRLKAMRSLFKSLEIRYKFLVSFSIVFFLSMLLCSLFIYVFVRNNIETSIESELNNTTQMIFNLVKTSVTVSIKNHLRAVAEKNEEIVRSLYNQALDNRISEAEAKERASELMLCQTIGTSGYIYGVNSNGMVVVHPQPTLIGSNVAHHDFVSRQMRSPQGYLEYEWKNPGETVPRPKALYMVYFEPWDWIISASAYRTEFTKLVNVEDFRKSILSLKFGKTGYSFVIDSRGTAVIHPKLQGINIFDAEELPNKYLEDMMKRKKGKSVYYWKNPDEPKARQKMVMFNYIDEYQWIVASSCYLDEFYSPLDTIRNFIFGVSIAFFLLMLAITFKISSSITNPLRELMGRFDCVREGDFTARMKNDSTGEVGQLVVYFNRFMDRLETYHQSLQNQIQERRIAQEAQRKSQERYFLLMEAAADPIVTYDMKGNVIYINPAFTRVFGWSLEECVGKRMGHYVPEDNWNETKIMINQVISGNAINNVETRRYSKQGHTVDVSISGAITRDRKGNPSGSIIILRDITKSKQLEKQLIHVGDRERRKIGQDLHDDLCPHLIGIAGLATVLKGDLAVQGHAGEGLADKILVLIEDAIGKARSLARGLCPVHLVSHGLQASLEEIADTLGHASGIKFRFDVDKTVVFQDNSVATHLYYIAREAVTNAVKHSDAGRIELCLSRENELIHMCIKDNGRGIKNTGVQHGMGLQIMAYRAKIIDARFDIETGQNGTMVHVYIKNTLSNAQKEEIV</sequence>
<dbReference type="SMART" id="SM01049">
    <property type="entry name" value="Cache_2"/>
    <property type="match status" value="1"/>
</dbReference>
<reference evidence="18 19" key="1">
    <citation type="journal article" date="2013" name="Environ. Microbiol.">
        <title>Complete genome, catabolic sub-proteomes and key-metabolites of Desulfobacula toluolica Tol2, a marine, aromatic compound-degrading, sulfate-reducing bacterium.</title>
        <authorList>
            <person name="Wohlbrand L."/>
            <person name="Jacob J.H."/>
            <person name="Kube M."/>
            <person name="Mussmann M."/>
            <person name="Jarling R."/>
            <person name="Beck A."/>
            <person name="Amann R."/>
            <person name="Wilkes H."/>
            <person name="Reinhardt R."/>
            <person name="Rabus R."/>
        </authorList>
    </citation>
    <scope>NUCLEOTIDE SEQUENCE [LARGE SCALE GENOMIC DNA]</scope>
    <source>
        <strain evidence="19">DSM 7467 / Tol2</strain>
    </source>
</reference>
<dbReference type="InterPro" id="IPR050482">
    <property type="entry name" value="Sensor_HK_TwoCompSys"/>
</dbReference>
<dbReference type="PROSITE" id="PS50113">
    <property type="entry name" value="PAC"/>
    <property type="match status" value="1"/>
</dbReference>
<dbReference type="SUPFAM" id="SSF55785">
    <property type="entry name" value="PYP-like sensor domain (PAS domain)"/>
    <property type="match status" value="1"/>
</dbReference>
<evidence type="ECO:0000256" key="5">
    <source>
        <dbReference type="ARBA" id="ARBA00022553"/>
    </source>
</evidence>
<gene>
    <name evidence="18" type="ordered locus">TOL2_C15140</name>
</gene>
<keyword evidence="19" id="KW-1185">Reference proteome</keyword>
<dbReference type="InterPro" id="IPR003594">
    <property type="entry name" value="HATPase_dom"/>
</dbReference>
<dbReference type="CDD" id="cd12912">
    <property type="entry name" value="PDC2_MCP_like"/>
    <property type="match status" value="1"/>
</dbReference>
<dbReference type="InterPro" id="IPR011712">
    <property type="entry name" value="Sig_transdc_His_kin_sub3_dim/P"/>
</dbReference>
<dbReference type="PROSITE" id="PS50885">
    <property type="entry name" value="HAMP"/>
    <property type="match status" value="1"/>
</dbReference>
<accession>K0NLX2</accession>
<dbReference type="SMART" id="SM00304">
    <property type="entry name" value="HAMP"/>
    <property type="match status" value="1"/>
</dbReference>
<dbReference type="GO" id="GO:0000155">
    <property type="term" value="F:phosphorelay sensor kinase activity"/>
    <property type="evidence" value="ECO:0007669"/>
    <property type="project" value="InterPro"/>
</dbReference>
<evidence type="ECO:0000256" key="3">
    <source>
        <dbReference type="ARBA" id="ARBA00012438"/>
    </source>
</evidence>
<evidence type="ECO:0000256" key="9">
    <source>
        <dbReference type="ARBA" id="ARBA00022777"/>
    </source>
</evidence>
<keyword evidence="4" id="KW-1003">Cell membrane</keyword>
<keyword evidence="13 14" id="KW-0472">Membrane</keyword>
<dbReference type="GO" id="GO:0046983">
    <property type="term" value="F:protein dimerization activity"/>
    <property type="evidence" value="ECO:0007669"/>
    <property type="project" value="InterPro"/>
</dbReference>
<dbReference type="CDD" id="cd00130">
    <property type="entry name" value="PAS"/>
    <property type="match status" value="1"/>
</dbReference>
<comment type="subcellular location">
    <subcellularLocation>
        <location evidence="2">Cell membrane</location>
        <topology evidence="2">Multi-pass membrane protein</topology>
    </subcellularLocation>
</comment>
<dbReference type="Pfam" id="PF00989">
    <property type="entry name" value="PAS"/>
    <property type="match status" value="1"/>
</dbReference>
<dbReference type="GO" id="GO:0005886">
    <property type="term" value="C:plasma membrane"/>
    <property type="evidence" value="ECO:0007669"/>
    <property type="project" value="UniProtKB-SubCell"/>
</dbReference>
<dbReference type="EMBL" id="FO203503">
    <property type="protein sequence ID" value="CCK79677.1"/>
    <property type="molecule type" value="Genomic_DNA"/>
</dbReference>
<dbReference type="AlphaFoldDB" id="K0NLX2"/>
<dbReference type="NCBIfam" id="TIGR00229">
    <property type="entry name" value="sensory_box"/>
    <property type="match status" value="1"/>
</dbReference>
<dbReference type="KEGG" id="dto:TOL2_C15140"/>
<feature type="domain" description="PAC" evidence="16">
    <location>
        <begin position="493"/>
        <end position="545"/>
    </location>
</feature>
<dbReference type="GO" id="GO:0006355">
    <property type="term" value="P:regulation of DNA-templated transcription"/>
    <property type="evidence" value="ECO:0007669"/>
    <property type="project" value="InterPro"/>
</dbReference>
<dbReference type="InterPro" id="IPR003660">
    <property type="entry name" value="HAMP_dom"/>
</dbReference>
<dbReference type="InterPro" id="IPR000014">
    <property type="entry name" value="PAS"/>
</dbReference>
<dbReference type="Pfam" id="PF00672">
    <property type="entry name" value="HAMP"/>
    <property type="match status" value="1"/>
</dbReference>
<dbReference type="Gene3D" id="3.30.565.10">
    <property type="entry name" value="Histidine kinase-like ATPase, C-terminal domain"/>
    <property type="match status" value="1"/>
</dbReference>
<dbReference type="PANTHER" id="PTHR24421">
    <property type="entry name" value="NITRATE/NITRITE SENSOR PROTEIN NARX-RELATED"/>
    <property type="match status" value="1"/>
</dbReference>
<dbReference type="SUPFAM" id="SSF158472">
    <property type="entry name" value="HAMP domain-like"/>
    <property type="match status" value="1"/>
</dbReference>
<dbReference type="STRING" id="651182.TOL2_C15140"/>
<keyword evidence="6" id="KW-0808">Transferase</keyword>
<dbReference type="GO" id="GO:0005524">
    <property type="term" value="F:ATP binding"/>
    <property type="evidence" value="ECO:0007669"/>
    <property type="project" value="UniProtKB-KW"/>
</dbReference>
<evidence type="ECO:0000256" key="7">
    <source>
        <dbReference type="ARBA" id="ARBA00022692"/>
    </source>
</evidence>
<keyword evidence="10" id="KW-0067">ATP-binding</keyword>
<dbReference type="InterPro" id="IPR035965">
    <property type="entry name" value="PAS-like_dom_sf"/>
</dbReference>
<evidence type="ECO:0000256" key="1">
    <source>
        <dbReference type="ARBA" id="ARBA00000085"/>
    </source>
</evidence>
<dbReference type="InterPro" id="IPR036890">
    <property type="entry name" value="HATPase_C_sf"/>
</dbReference>
<comment type="catalytic activity">
    <reaction evidence="1">
        <text>ATP + protein L-histidine = ADP + protein N-phospho-L-histidine.</text>
        <dbReference type="EC" id="2.7.13.3"/>
    </reaction>
</comment>
<dbReference type="EC" id="2.7.13.3" evidence="3"/>
<dbReference type="PATRIC" id="fig|651182.5.peg.1819"/>
<evidence type="ECO:0000256" key="4">
    <source>
        <dbReference type="ARBA" id="ARBA00022475"/>
    </source>
</evidence>
<dbReference type="InterPro" id="IPR004010">
    <property type="entry name" value="Double_Cache_2"/>
</dbReference>
<dbReference type="HOGENOM" id="CLU_437264_0_0_7"/>
<dbReference type="CDD" id="cd06225">
    <property type="entry name" value="HAMP"/>
    <property type="match status" value="1"/>
</dbReference>
<organism evidence="18 19">
    <name type="scientific">Desulfobacula toluolica (strain DSM 7467 / Tol2)</name>
    <dbReference type="NCBI Taxonomy" id="651182"/>
    <lineage>
        <taxon>Bacteria</taxon>
        <taxon>Pseudomonadati</taxon>
        <taxon>Thermodesulfobacteriota</taxon>
        <taxon>Desulfobacteria</taxon>
        <taxon>Desulfobacterales</taxon>
        <taxon>Desulfobacteraceae</taxon>
        <taxon>Desulfobacula</taxon>
    </lineage>
</organism>
<evidence type="ECO:0000256" key="13">
    <source>
        <dbReference type="ARBA" id="ARBA00023136"/>
    </source>
</evidence>
<dbReference type="SMART" id="SM00091">
    <property type="entry name" value="PAS"/>
    <property type="match status" value="1"/>
</dbReference>
<dbReference type="PROSITE" id="PS50112">
    <property type="entry name" value="PAS"/>
    <property type="match status" value="1"/>
</dbReference>
<name>K0NLX2_DESTT</name>
<dbReference type="InterPro" id="IPR033480">
    <property type="entry name" value="sCache_2"/>
</dbReference>
<dbReference type="RefSeq" id="WP_014957021.1">
    <property type="nucleotide sequence ID" value="NC_018645.1"/>
</dbReference>
<dbReference type="Proteomes" id="UP000007347">
    <property type="component" value="Chromosome"/>
</dbReference>
<protein>
    <recommendedName>
        <fullName evidence="3">histidine kinase</fullName>
        <ecNumber evidence="3">2.7.13.3</ecNumber>
    </recommendedName>
</protein>
<dbReference type="Gene3D" id="6.10.340.10">
    <property type="match status" value="1"/>
</dbReference>
<evidence type="ECO:0000256" key="2">
    <source>
        <dbReference type="ARBA" id="ARBA00004651"/>
    </source>
</evidence>
<dbReference type="InterPro" id="IPR013767">
    <property type="entry name" value="PAS_fold"/>
</dbReference>